<reference evidence="1 2" key="1">
    <citation type="journal article" date="2011" name="Stand. Genomic Sci.">
        <title>Complete genome sequence of the gliding freshwater bacterium Fluviicola taffensis type strain (RW262).</title>
        <authorList>
            <person name="Woyke T."/>
            <person name="Chertkov O."/>
            <person name="Lapidus A."/>
            <person name="Nolan M."/>
            <person name="Lucas S."/>
            <person name="Del Rio T.G."/>
            <person name="Tice H."/>
            <person name="Cheng J.F."/>
            <person name="Tapia R."/>
            <person name="Han C."/>
            <person name="Goodwin L."/>
            <person name="Pitluck S."/>
            <person name="Liolios K."/>
            <person name="Pagani I."/>
            <person name="Ivanova N."/>
            <person name="Huntemann M."/>
            <person name="Mavromatis K."/>
            <person name="Mikhailova N."/>
            <person name="Pati A."/>
            <person name="Chen A."/>
            <person name="Palaniappan K."/>
            <person name="Land M."/>
            <person name="Hauser L."/>
            <person name="Brambilla E.M."/>
            <person name="Rohde M."/>
            <person name="Mwirichia R."/>
            <person name="Sikorski J."/>
            <person name="Tindall B.J."/>
            <person name="Goker M."/>
            <person name="Bristow J."/>
            <person name="Eisen J.A."/>
            <person name="Markowitz V."/>
            <person name="Hugenholtz P."/>
            <person name="Klenk H.P."/>
            <person name="Kyrpides N.C."/>
        </authorList>
    </citation>
    <scope>NUCLEOTIDE SEQUENCE [LARGE SCALE GENOMIC DNA]</scope>
    <source>
        <strain evidence="2">DSM 16823 / RW262 / RW262</strain>
    </source>
</reference>
<name>F2I9N7_FLUTR</name>
<dbReference type="Proteomes" id="UP000007463">
    <property type="component" value="Chromosome"/>
</dbReference>
<dbReference type="SUPFAM" id="SSF54001">
    <property type="entry name" value="Cysteine proteinases"/>
    <property type="match status" value="1"/>
</dbReference>
<keyword evidence="2" id="KW-1185">Reference proteome</keyword>
<organism evidence="1 2">
    <name type="scientific">Fluviicola taffensis (strain DSM 16823 / NCIMB 13979 / RW262)</name>
    <dbReference type="NCBI Taxonomy" id="755732"/>
    <lineage>
        <taxon>Bacteria</taxon>
        <taxon>Pseudomonadati</taxon>
        <taxon>Bacteroidota</taxon>
        <taxon>Flavobacteriia</taxon>
        <taxon>Flavobacteriales</taxon>
        <taxon>Crocinitomicaceae</taxon>
        <taxon>Fluviicola</taxon>
    </lineage>
</organism>
<dbReference type="KEGG" id="fte:Fluta_1035"/>
<reference evidence="2" key="2">
    <citation type="submission" date="2011-02" db="EMBL/GenBank/DDBJ databases">
        <title>The complete genome of Fluviicola taffensis DSM 16823.</title>
        <authorList>
            <consortium name="US DOE Joint Genome Institute (JGI-PGF)"/>
            <person name="Lucas S."/>
            <person name="Copeland A."/>
            <person name="Lapidus A."/>
            <person name="Bruce D."/>
            <person name="Goodwin L."/>
            <person name="Pitluck S."/>
            <person name="Kyrpides N."/>
            <person name="Mavromatis K."/>
            <person name="Ivanova N."/>
            <person name="Mikhailova N."/>
            <person name="Pagani I."/>
            <person name="Chertkov O."/>
            <person name="Detter J.C."/>
            <person name="Han C."/>
            <person name="Tapia R."/>
            <person name="Land M."/>
            <person name="Hauser L."/>
            <person name="Markowitz V."/>
            <person name="Cheng J.-F."/>
            <person name="Hugenholtz P."/>
            <person name="Woyke T."/>
            <person name="Wu D."/>
            <person name="Tindall B."/>
            <person name="Pomrenke H.G."/>
            <person name="Brambilla E."/>
            <person name="Klenk H.-P."/>
            <person name="Eisen J.A."/>
        </authorList>
    </citation>
    <scope>NUCLEOTIDE SEQUENCE [LARGE SCALE GENOMIC DNA]</scope>
    <source>
        <strain evidence="2">DSM 16823 / RW262 / RW262</strain>
    </source>
</reference>
<dbReference type="eggNOG" id="COG1305">
    <property type="taxonomic scope" value="Bacteria"/>
</dbReference>
<proteinExistence type="predicted"/>
<evidence type="ECO:0008006" key="3">
    <source>
        <dbReference type="Google" id="ProtNLM"/>
    </source>
</evidence>
<evidence type="ECO:0000313" key="1">
    <source>
        <dbReference type="EMBL" id="AEA43033.1"/>
    </source>
</evidence>
<sequence length="555" mass="64210" precursor="true">MIRNTTFLILSFFFFLCTQIVLGAEKLTFSLEKIVIHVNSIDSYHTTNYFEGANETDSEQRFYFSIVETETLLSKQGSFTVNGKTKRVNFESNLTISTISWGNVFNGVRTYSFLVPPNSLFKFEYQTAATETIFLSAINKSGDNDATDFFYDITLPENLEVSLRHRTDKKTGHFVITNQDFQTDEERIYFLVHPKGMEPNTYFTNWFIRKTENHEGVDPSLLPEKLRILGAKGKSKELAQACFEYVQTTIQYLDIENGLNAFIPRQANQTIKNKYGDCKDMAMLLNQLLHHFGFESYLSISKTSIKKDTYDFPSIAMANHMIVSLILDNQIYFLDCTEQECLFGDPSTQIIGTEAFLIDKKQDPYQKVPETLLFQPKLSLDYQFFMNENNQPAYRLKITFEEKFALLFRHMNQYNSTDEKTKKIIEYLIPCAHKIDSAFTSNHEASIYISCNLPASYYNVVNNQQYIDLKFMPEISKLMTIAYNNDSALFAADFSFSFDHLKFKSGFETTKNIDFQINNTQSKFDLHLTKENSGSKGILVNYWKTYILKPATYLP</sequence>
<dbReference type="InterPro" id="IPR038765">
    <property type="entry name" value="Papain-like_cys_pep_sf"/>
</dbReference>
<evidence type="ECO:0000313" key="2">
    <source>
        <dbReference type="Proteomes" id="UP000007463"/>
    </source>
</evidence>
<dbReference type="OrthoDB" id="8595007at2"/>
<gene>
    <name evidence="1" type="ordered locus">Fluta_1035</name>
</gene>
<protein>
    <recommendedName>
        <fullName evidence="3">Transglutaminase domain-containing protein</fullName>
    </recommendedName>
</protein>
<dbReference type="RefSeq" id="WP_013685805.1">
    <property type="nucleotide sequence ID" value="NC_015321.1"/>
</dbReference>
<dbReference type="Gene3D" id="3.10.620.30">
    <property type="match status" value="1"/>
</dbReference>
<dbReference type="AlphaFoldDB" id="F2I9N7"/>
<accession>F2I9N7</accession>
<dbReference type="HOGENOM" id="CLU_490716_0_0_10"/>
<dbReference type="STRING" id="755732.Fluta_1035"/>
<dbReference type="EMBL" id="CP002542">
    <property type="protein sequence ID" value="AEA43033.1"/>
    <property type="molecule type" value="Genomic_DNA"/>
</dbReference>